<accession>A0A939HK52</accession>
<sequence length="175" mass="19207">MGWDVGDGFHEGRAGCVVPDGRVARAVTGAGVLVEGVTGRYPRDEVLRGHELVPDKDVVGWQGACECGWQGVRWDRVRSSAQANLSKRRAYVAFDGFATPPVAVEDAILQEWRCHVASWEVDMAARNHARALERLNQAVAAARTAGASWADIGRDTGMSRQSAHERWTRRPDTRS</sequence>
<keyword evidence="3" id="KW-1185">Reference proteome</keyword>
<dbReference type="EMBL" id="JAFNLL010000047">
    <property type="protein sequence ID" value="MBO1269512.1"/>
    <property type="molecule type" value="Genomic_DNA"/>
</dbReference>
<comment type="caution">
    <text evidence="2">The sequence shown here is derived from an EMBL/GenBank/DDBJ whole genome shotgun (WGS) entry which is preliminary data.</text>
</comment>
<feature type="region of interest" description="Disordered" evidence="1">
    <location>
        <begin position="152"/>
        <end position="175"/>
    </location>
</feature>
<evidence type="ECO:0000313" key="2">
    <source>
        <dbReference type="EMBL" id="MBO1269512.1"/>
    </source>
</evidence>
<organism evidence="2 3">
    <name type="scientific">Arthrobacter cavernae</name>
    <dbReference type="NCBI Taxonomy" id="2817681"/>
    <lineage>
        <taxon>Bacteria</taxon>
        <taxon>Bacillati</taxon>
        <taxon>Actinomycetota</taxon>
        <taxon>Actinomycetes</taxon>
        <taxon>Micrococcales</taxon>
        <taxon>Micrococcaceae</taxon>
        <taxon>Arthrobacter</taxon>
    </lineage>
</organism>
<evidence type="ECO:0000256" key="1">
    <source>
        <dbReference type="SAM" id="MobiDB-lite"/>
    </source>
</evidence>
<gene>
    <name evidence="2" type="ORF">J1902_16330</name>
</gene>
<reference evidence="2" key="1">
    <citation type="submission" date="2021-03" db="EMBL/GenBank/DDBJ databases">
        <title>A new species, PO-11, isolated from a karst cave deposit.</title>
        <authorList>
            <person name="Zhaoxiaoyong W."/>
        </authorList>
    </citation>
    <scope>NUCLEOTIDE SEQUENCE</scope>
    <source>
        <strain evidence="2">PO-11</strain>
    </source>
</reference>
<dbReference type="AlphaFoldDB" id="A0A939HK52"/>
<evidence type="ECO:0000313" key="3">
    <source>
        <dbReference type="Proteomes" id="UP000664164"/>
    </source>
</evidence>
<name>A0A939HK52_9MICC</name>
<dbReference type="Proteomes" id="UP000664164">
    <property type="component" value="Unassembled WGS sequence"/>
</dbReference>
<proteinExistence type="predicted"/>
<feature type="compositionally biased region" description="Basic and acidic residues" evidence="1">
    <location>
        <begin position="162"/>
        <end position="175"/>
    </location>
</feature>
<dbReference type="RefSeq" id="WP_207617362.1">
    <property type="nucleotide sequence ID" value="NZ_JAFNLL010000047.1"/>
</dbReference>
<protein>
    <submittedName>
        <fullName evidence="2">Uncharacterized protein</fullName>
    </submittedName>
</protein>